<proteinExistence type="predicted"/>
<sequence>TNGISPGVIILEESSKESLKIFIEISAIGPNSYAIGELLRSLSLFLEECSVRLMVRPPGQMSEVHYN</sequence>
<reference evidence="1" key="1">
    <citation type="submission" date="2020-08" db="EMBL/GenBank/DDBJ databases">
        <title>Multicomponent nature underlies the extraordinary mechanical properties of spider dragline silk.</title>
        <authorList>
            <person name="Kono N."/>
            <person name="Nakamura H."/>
            <person name="Mori M."/>
            <person name="Yoshida Y."/>
            <person name="Ohtoshi R."/>
            <person name="Malay A.D."/>
            <person name="Moran D.A.P."/>
            <person name="Tomita M."/>
            <person name="Numata K."/>
            <person name="Arakawa K."/>
        </authorList>
    </citation>
    <scope>NUCLEOTIDE SEQUENCE</scope>
</reference>
<organism evidence="1 2">
    <name type="scientific">Nephila pilipes</name>
    <name type="common">Giant wood spider</name>
    <name type="synonym">Nephila maculata</name>
    <dbReference type="NCBI Taxonomy" id="299642"/>
    <lineage>
        <taxon>Eukaryota</taxon>
        <taxon>Metazoa</taxon>
        <taxon>Ecdysozoa</taxon>
        <taxon>Arthropoda</taxon>
        <taxon>Chelicerata</taxon>
        <taxon>Arachnida</taxon>
        <taxon>Araneae</taxon>
        <taxon>Araneomorphae</taxon>
        <taxon>Entelegynae</taxon>
        <taxon>Araneoidea</taxon>
        <taxon>Nephilidae</taxon>
        <taxon>Nephila</taxon>
    </lineage>
</organism>
<evidence type="ECO:0000313" key="1">
    <source>
        <dbReference type="EMBL" id="GFT09976.1"/>
    </source>
</evidence>
<gene>
    <name evidence="1" type="ORF">NPIL_508341</name>
</gene>
<feature type="non-terminal residue" evidence="1">
    <location>
        <position position="1"/>
    </location>
</feature>
<name>A0A8X6NEV8_NEPPI</name>
<protein>
    <submittedName>
        <fullName evidence="1">Uncharacterized protein</fullName>
    </submittedName>
</protein>
<dbReference type="EMBL" id="BMAW01008734">
    <property type="protein sequence ID" value="GFT09976.1"/>
    <property type="molecule type" value="Genomic_DNA"/>
</dbReference>
<accession>A0A8X6NEV8</accession>
<evidence type="ECO:0000313" key="2">
    <source>
        <dbReference type="Proteomes" id="UP000887013"/>
    </source>
</evidence>
<dbReference type="AlphaFoldDB" id="A0A8X6NEV8"/>
<comment type="caution">
    <text evidence="1">The sequence shown here is derived from an EMBL/GenBank/DDBJ whole genome shotgun (WGS) entry which is preliminary data.</text>
</comment>
<keyword evidence="2" id="KW-1185">Reference proteome</keyword>
<dbReference type="Proteomes" id="UP000887013">
    <property type="component" value="Unassembled WGS sequence"/>
</dbReference>